<keyword evidence="3 7" id="KW-0436">Ligase</keyword>
<dbReference type="GO" id="GO:0003952">
    <property type="term" value="F:NAD+ synthase (glutamine-hydrolyzing) activity"/>
    <property type="evidence" value="ECO:0007669"/>
    <property type="project" value="UniProtKB-UniRule"/>
</dbReference>
<dbReference type="PROSITE" id="PS50263">
    <property type="entry name" value="CN_HYDROLASE"/>
    <property type="match status" value="1"/>
</dbReference>
<dbReference type="PIRSF" id="PIRSF006630">
    <property type="entry name" value="NADS_GAT"/>
    <property type="match status" value="1"/>
</dbReference>
<dbReference type="EC" id="6.3.5.1" evidence="7"/>
<evidence type="ECO:0000259" key="8">
    <source>
        <dbReference type="PROSITE" id="PS50263"/>
    </source>
</evidence>
<dbReference type="GO" id="GO:0005737">
    <property type="term" value="C:cytoplasm"/>
    <property type="evidence" value="ECO:0007669"/>
    <property type="project" value="InterPro"/>
</dbReference>
<evidence type="ECO:0000313" key="9">
    <source>
        <dbReference type="EMBL" id="TVY15349.1"/>
    </source>
</evidence>
<keyword evidence="6 7" id="KW-0520">NAD</keyword>
<reference evidence="9 10" key="1">
    <citation type="submission" date="2018-05" db="EMBL/GenBank/DDBJ databases">
        <title>Whole genome sequencing for identification of molecular markers to develop diagnostic detection tools for the regulated plant pathogen Lachnellula willkommii.</title>
        <authorList>
            <person name="Giroux E."/>
            <person name="Bilodeau G."/>
        </authorList>
    </citation>
    <scope>NUCLEOTIDE SEQUENCE [LARGE SCALE GENOMIC DNA]</scope>
    <source>
        <strain evidence="9 10">CBS 203.66</strain>
    </source>
</reference>
<comment type="similarity">
    <text evidence="2 7">In the C-terminal section; belongs to the NAD synthetase family.</text>
</comment>
<evidence type="ECO:0000256" key="3">
    <source>
        <dbReference type="ARBA" id="ARBA00022598"/>
    </source>
</evidence>
<dbReference type="InterPro" id="IPR003010">
    <property type="entry name" value="C-N_Hydrolase"/>
</dbReference>
<organism evidence="9 10">
    <name type="scientific">Lachnellula arida</name>
    <dbReference type="NCBI Taxonomy" id="1316785"/>
    <lineage>
        <taxon>Eukaryota</taxon>
        <taxon>Fungi</taxon>
        <taxon>Dikarya</taxon>
        <taxon>Ascomycota</taxon>
        <taxon>Pezizomycotina</taxon>
        <taxon>Leotiomycetes</taxon>
        <taxon>Helotiales</taxon>
        <taxon>Lachnaceae</taxon>
        <taxon>Lachnellula</taxon>
    </lineage>
</organism>
<dbReference type="AlphaFoldDB" id="A0A8T9B9S1"/>
<evidence type="ECO:0000256" key="4">
    <source>
        <dbReference type="ARBA" id="ARBA00022741"/>
    </source>
</evidence>
<evidence type="ECO:0000256" key="5">
    <source>
        <dbReference type="ARBA" id="ARBA00022840"/>
    </source>
</evidence>
<dbReference type="PANTHER" id="PTHR23090">
    <property type="entry name" value="NH 3 /GLUTAMINE-DEPENDENT NAD + SYNTHETASE"/>
    <property type="match status" value="1"/>
</dbReference>
<dbReference type="Gene3D" id="3.60.110.10">
    <property type="entry name" value="Carbon-nitrogen hydrolase"/>
    <property type="match status" value="2"/>
</dbReference>
<keyword evidence="10" id="KW-1185">Reference proteome</keyword>
<dbReference type="PANTHER" id="PTHR23090:SF9">
    <property type="entry name" value="GLUTAMINE-DEPENDENT NAD(+) SYNTHETASE"/>
    <property type="match status" value="1"/>
</dbReference>
<evidence type="ECO:0000313" key="10">
    <source>
        <dbReference type="Proteomes" id="UP000469559"/>
    </source>
</evidence>
<dbReference type="GO" id="GO:0005524">
    <property type="term" value="F:ATP binding"/>
    <property type="evidence" value="ECO:0007669"/>
    <property type="project" value="UniProtKB-UniRule"/>
</dbReference>
<keyword evidence="4 7" id="KW-0547">Nucleotide-binding</keyword>
<evidence type="ECO:0000256" key="2">
    <source>
        <dbReference type="ARBA" id="ARBA00007145"/>
    </source>
</evidence>
<dbReference type="CDD" id="cd00553">
    <property type="entry name" value="NAD_synthase"/>
    <property type="match status" value="1"/>
</dbReference>
<dbReference type="Pfam" id="PF00795">
    <property type="entry name" value="CN_hydrolase"/>
    <property type="match status" value="2"/>
</dbReference>
<dbReference type="InterPro" id="IPR036526">
    <property type="entry name" value="C-N_Hydrolase_sf"/>
</dbReference>
<dbReference type="InterPro" id="IPR022310">
    <property type="entry name" value="NAD/GMP_synthase"/>
</dbReference>
<comment type="catalytic activity">
    <reaction evidence="7">
        <text>deamido-NAD(+) + L-glutamine + ATP + H2O = L-glutamate + AMP + diphosphate + NAD(+) + H(+)</text>
        <dbReference type="Rhea" id="RHEA:24384"/>
        <dbReference type="ChEBI" id="CHEBI:15377"/>
        <dbReference type="ChEBI" id="CHEBI:15378"/>
        <dbReference type="ChEBI" id="CHEBI:29985"/>
        <dbReference type="ChEBI" id="CHEBI:30616"/>
        <dbReference type="ChEBI" id="CHEBI:33019"/>
        <dbReference type="ChEBI" id="CHEBI:57540"/>
        <dbReference type="ChEBI" id="CHEBI:58359"/>
        <dbReference type="ChEBI" id="CHEBI:58437"/>
        <dbReference type="ChEBI" id="CHEBI:456215"/>
        <dbReference type="EC" id="6.3.5.1"/>
    </reaction>
</comment>
<evidence type="ECO:0000256" key="7">
    <source>
        <dbReference type="PIRNR" id="PIRNR006630"/>
    </source>
</evidence>
<dbReference type="SUPFAM" id="SSF56317">
    <property type="entry name" value="Carbon-nitrogen hydrolase"/>
    <property type="match status" value="1"/>
</dbReference>
<dbReference type="Proteomes" id="UP000469559">
    <property type="component" value="Unassembled WGS sequence"/>
</dbReference>
<feature type="domain" description="CN hydrolase" evidence="8">
    <location>
        <begin position="5"/>
        <end position="220"/>
    </location>
</feature>
<evidence type="ECO:0000256" key="1">
    <source>
        <dbReference type="ARBA" id="ARBA00005188"/>
    </source>
</evidence>
<dbReference type="Gene3D" id="3.40.50.620">
    <property type="entry name" value="HUPs"/>
    <property type="match status" value="1"/>
</dbReference>
<dbReference type="SUPFAM" id="SSF52402">
    <property type="entry name" value="Adenine nucleotide alpha hydrolases-like"/>
    <property type="match status" value="1"/>
</dbReference>
<comment type="caution">
    <text evidence="9">The sequence shown here is derived from an EMBL/GenBank/DDBJ whole genome shotgun (WGS) entry which is preliminary data.</text>
</comment>
<name>A0A8T9B9S1_9HELO</name>
<keyword evidence="5 7" id="KW-0067">ATP-binding</keyword>
<comment type="pathway">
    <text evidence="1 7">Cofactor biosynthesis; NAD(+) biosynthesis; NAD(+) from deamido-NAD(+) (L-Gln route): step 1/1.</text>
</comment>
<evidence type="ECO:0000256" key="6">
    <source>
        <dbReference type="ARBA" id="ARBA00023027"/>
    </source>
</evidence>
<protein>
    <recommendedName>
        <fullName evidence="7">Glutamine-dependent NAD(+) synthetase</fullName>
        <ecNumber evidence="7">6.3.5.1</ecNumber>
    </recommendedName>
    <alternativeName>
        <fullName evidence="7">NAD(+) synthase [glutamine-hydrolyzing]</fullName>
    </alternativeName>
</protein>
<dbReference type="GO" id="GO:0004359">
    <property type="term" value="F:glutaminase activity"/>
    <property type="evidence" value="ECO:0007669"/>
    <property type="project" value="InterPro"/>
</dbReference>
<dbReference type="FunFam" id="3.40.50.620:FF:000036">
    <property type="entry name" value="Glutamine-dependent NAD(+) synthetase"/>
    <property type="match status" value="1"/>
</dbReference>
<dbReference type="InterPro" id="IPR014729">
    <property type="entry name" value="Rossmann-like_a/b/a_fold"/>
</dbReference>
<gene>
    <name evidence="9" type="primary">QNS1</name>
    <name evidence="9" type="ORF">LARI1_G005684</name>
</gene>
<dbReference type="OrthoDB" id="2020662at2759"/>
<dbReference type="CDD" id="cd07570">
    <property type="entry name" value="GAT_Gln-NAD-synth"/>
    <property type="match status" value="1"/>
</dbReference>
<dbReference type="EMBL" id="QGMF01000516">
    <property type="protein sequence ID" value="TVY15349.1"/>
    <property type="molecule type" value="Genomic_DNA"/>
</dbReference>
<dbReference type="InterPro" id="IPR003694">
    <property type="entry name" value="NAD_synthase"/>
</dbReference>
<dbReference type="GO" id="GO:0009435">
    <property type="term" value="P:NAD+ biosynthetic process"/>
    <property type="evidence" value="ECO:0007669"/>
    <property type="project" value="UniProtKB-UniRule"/>
</dbReference>
<sequence length="551" mass="61470">MGHLTTLATCSLNQWAMDFIGNQKNIIESIRQAKAKGASIRVGPELEITGYGCLDHFLESDTLLHTWESLAEIIDHPDCQDILLDIGAPVRHRDVVYNCRCIVYNKQILLIRPKMSLANDSNYYEARYPGINYGLDGVEILSNSSGSHWELRKLHTRVELIRGATTKAGGIYLYANQQGCDGERMYYDGCAMIVVNGKIVAQGSQFSLHQVEVVTATVDLEEVRTYRNFKSRNMQAINQPSFERIEVDISLSDDAEDVDTSIAPTQEIEVKYHLPEEEISLGPACWMWDFLRRSRQAGFFLPLSGGVDSCATAVIVHQMTRLVFKAVTEDKDPQAISDMLRIVGEPSTSTWRPTCPQDIATRMFHTTYMGMKENSSPDTRKRAADLAATIGAYHIDLDIDTVYHALVTLFTTVTTFVPKYSMYGGTPAARLRMVMAYLLAQLLPTVRQRNAKNPENPNPGSLLVLGSANVDESLRYNYSLLLPGEYDCSSADINPIGGISKIDLKRFILWADGSFDMPLLKSFVSAPPTAELLPITEAYVQDDGKSIRKLL</sequence>
<dbReference type="InterPro" id="IPR014445">
    <property type="entry name" value="Gln-dep_NAD_synthase"/>
</dbReference>
<dbReference type="Pfam" id="PF02540">
    <property type="entry name" value="NAD_synthase"/>
    <property type="match status" value="1"/>
</dbReference>
<proteinExistence type="inferred from homology"/>
<accession>A0A8T9B9S1</accession>